<protein>
    <submittedName>
        <fullName evidence="2">Uncharacterized protein</fullName>
    </submittedName>
</protein>
<gene>
    <name evidence="2" type="ORF">OsJ_13301</name>
</gene>
<proteinExistence type="predicted"/>
<sequence length="123" mass="13124">MTKRSTDHWARSHVTASFDGSDEEAVAAPDSNMQSHLNLALLGVEDDTLSHCSTEQTMDTSADGIIDAPPSAAVKRMVRLAMKTPVQRLAKAKRSISLGSMAMARHGLAAVARRRALVAAARV</sequence>
<feature type="compositionally biased region" description="Basic and acidic residues" evidence="1">
    <location>
        <begin position="1"/>
        <end position="10"/>
    </location>
</feature>
<accession>B9F7I1</accession>
<dbReference type="EMBL" id="CM000140">
    <property type="protein sequence ID" value="EEE60268.1"/>
    <property type="molecule type" value="Genomic_DNA"/>
</dbReference>
<evidence type="ECO:0000256" key="1">
    <source>
        <dbReference type="SAM" id="MobiDB-lite"/>
    </source>
</evidence>
<organism evidence="2">
    <name type="scientific">Oryza sativa subsp. japonica</name>
    <name type="common">Rice</name>
    <dbReference type="NCBI Taxonomy" id="39947"/>
    <lineage>
        <taxon>Eukaryota</taxon>
        <taxon>Viridiplantae</taxon>
        <taxon>Streptophyta</taxon>
        <taxon>Embryophyta</taxon>
        <taxon>Tracheophyta</taxon>
        <taxon>Spermatophyta</taxon>
        <taxon>Magnoliopsida</taxon>
        <taxon>Liliopsida</taxon>
        <taxon>Poales</taxon>
        <taxon>Poaceae</taxon>
        <taxon>BOP clade</taxon>
        <taxon>Oryzoideae</taxon>
        <taxon>Oryzeae</taxon>
        <taxon>Oryzinae</taxon>
        <taxon>Oryza</taxon>
        <taxon>Oryza sativa</taxon>
    </lineage>
</organism>
<reference evidence="2" key="2">
    <citation type="submission" date="2008-12" db="EMBL/GenBank/DDBJ databases">
        <title>Improved gene annotation of the rice (Oryza sativa) genomes.</title>
        <authorList>
            <person name="Wang J."/>
            <person name="Li R."/>
            <person name="Fan W."/>
            <person name="Huang Q."/>
            <person name="Zhang J."/>
            <person name="Zhou Y."/>
            <person name="Hu Y."/>
            <person name="Zi S."/>
            <person name="Li J."/>
            <person name="Ni P."/>
            <person name="Zheng H."/>
            <person name="Zhang Y."/>
            <person name="Zhao M."/>
            <person name="Hao Q."/>
            <person name="McDermott J."/>
            <person name="Samudrala R."/>
            <person name="Kristiansen K."/>
            <person name="Wong G.K.-S."/>
        </authorList>
    </citation>
    <scope>NUCLEOTIDE SEQUENCE</scope>
</reference>
<name>B9F7I1_ORYSJ</name>
<dbReference type="Proteomes" id="UP000007752">
    <property type="component" value="Chromosome 3"/>
</dbReference>
<dbReference type="AlphaFoldDB" id="B9F7I1"/>
<reference evidence="2" key="1">
    <citation type="journal article" date="2005" name="PLoS Biol.">
        <title>The genomes of Oryza sativa: a history of duplications.</title>
        <authorList>
            <person name="Yu J."/>
            <person name="Wang J."/>
            <person name="Lin W."/>
            <person name="Li S."/>
            <person name="Li H."/>
            <person name="Zhou J."/>
            <person name="Ni P."/>
            <person name="Dong W."/>
            <person name="Hu S."/>
            <person name="Zeng C."/>
            <person name="Zhang J."/>
            <person name="Zhang Y."/>
            <person name="Li R."/>
            <person name="Xu Z."/>
            <person name="Li S."/>
            <person name="Li X."/>
            <person name="Zheng H."/>
            <person name="Cong L."/>
            <person name="Lin L."/>
            <person name="Yin J."/>
            <person name="Geng J."/>
            <person name="Li G."/>
            <person name="Shi J."/>
            <person name="Liu J."/>
            <person name="Lv H."/>
            <person name="Li J."/>
            <person name="Wang J."/>
            <person name="Deng Y."/>
            <person name="Ran L."/>
            <person name="Shi X."/>
            <person name="Wang X."/>
            <person name="Wu Q."/>
            <person name="Li C."/>
            <person name="Ren X."/>
            <person name="Wang J."/>
            <person name="Wang X."/>
            <person name="Li D."/>
            <person name="Liu D."/>
            <person name="Zhang X."/>
            <person name="Ji Z."/>
            <person name="Zhao W."/>
            <person name="Sun Y."/>
            <person name="Zhang Z."/>
            <person name="Bao J."/>
            <person name="Han Y."/>
            <person name="Dong L."/>
            <person name="Ji J."/>
            <person name="Chen P."/>
            <person name="Wu S."/>
            <person name="Liu J."/>
            <person name="Xiao Y."/>
            <person name="Bu D."/>
            <person name="Tan J."/>
            <person name="Yang L."/>
            <person name="Ye C."/>
            <person name="Zhang J."/>
            <person name="Xu J."/>
            <person name="Zhou Y."/>
            <person name="Yu Y."/>
            <person name="Zhang B."/>
            <person name="Zhuang S."/>
            <person name="Wei H."/>
            <person name="Liu B."/>
            <person name="Lei M."/>
            <person name="Yu H."/>
            <person name="Li Y."/>
            <person name="Xu H."/>
            <person name="Wei S."/>
            <person name="He X."/>
            <person name="Fang L."/>
            <person name="Zhang Z."/>
            <person name="Zhang Y."/>
            <person name="Huang X."/>
            <person name="Su Z."/>
            <person name="Tong W."/>
            <person name="Li J."/>
            <person name="Tong Z."/>
            <person name="Li S."/>
            <person name="Ye J."/>
            <person name="Wang L."/>
            <person name="Fang L."/>
            <person name="Lei T."/>
            <person name="Chen C."/>
            <person name="Chen H."/>
            <person name="Xu Z."/>
            <person name="Li H."/>
            <person name="Huang H."/>
            <person name="Zhang F."/>
            <person name="Xu H."/>
            <person name="Li N."/>
            <person name="Zhao C."/>
            <person name="Li S."/>
            <person name="Dong L."/>
            <person name="Huang Y."/>
            <person name="Li L."/>
            <person name="Xi Y."/>
            <person name="Qi Q."/>
            <person name="Li W."/>
            <person name="Zhang B."/>
            <person name="Hu W."/>
            <person name="Zhang Y."/>
            <person name="Tian X."/>
            <person name="Jiao Y."/>
            <person name="Liang X."/>
            <person name="Jin J."/>
            <person name="Gao L."/>
            <person name="Zheng W."/>
            <person name="Hao B."/>
            <person name="Liu S."/>
            <person name="Wang W."/>
            <person name="Yuan L."/>
            <person name="Cao M."/>
            <person name="McDermott J."/>
            <person name="Samudrala R."/>
            <person name="Wang J."/>
            <person name="Wong G.K."/>
            <person name="Yang H."/>
        </authorList>
    </citation>
    <scope>NUCLEOTIDE SEQUENCE [LARGE SCALE GENOMIC DNA]</scope>
</reference>
<feature type="region of interest" description="Disordered" evidence="1">
    <location>
        <begin position="1"/>
        <end position="28"/>
    </location>
</feature>
<evidence type="ECO:0000313" key="2">
    <source>
        <dbReference type="EMBL" id="EEE60268.1"/>
    </source>
</evidence>